<dbReference type="RefSeq" id="WP_231440049.1">
    <property type="nucleotide sequence ID" value="NZ_JAJOMB010000003.1"/>
</dbReference>
<evidence type="ECO:0000313" key="1">
    <source>
        <dbReference type="EMBL" id="MCD5310873.1"/>
    </source>
</evidence>
<proteinExistence type="predicted"/>
<name>A0A9X1SYC4_9ACTN</name>
<dbReference type="AlphaFoldDB" id="A0A9X1SYC4"/>
<dbReference type="EMBL" id="JAJOMB010000003">
    <property type="protein sequence ID" value="MCD5310873.1"/>
    <property type="molecule type" value="Genomic_DNA"/>
</dbReference>
<organism evidence="1 2">
    <name type="scientific">Kineosporia babensis</name>
    <dbReference type="NCBI Taxonomy" id="499548"/>
    <lineage>
        <taxon>Bacteria</taxon>
        <taxon>Bacillati</taxon>
        <taxon>Actinomycetota</taxon>
        <taxon>Actinomycetes</taxon>
        <taxon>Kineosporiales</taxon>
        <taxon>Kineosporiaceae</taxon>
        <taxon>Kineosporia</taxon>
    </lineage>
</organism>
<comment type="caution">
    <text evidence="1">The sequence shown here is derived from an EMBL/GenBank/DDBJ whole genome shotgun (WGS) entry which is preliminary data.</text>
</comment>
<accession>A0A9X1SYC4</accession>
<sequence>MNAAEHKAKAEELLADLAEAGEKLDGELLDAASAQAFGALIDRQLALAQVHATLATIPEPVEALLTREEMDDFRNRDVSWWQCRYCGQGSVKPLRTLKAEAAECLAHEASCPERES</sequence>
<protein>
    <submittedName>
        <fullName evidence="1">Uncharacterized protein</fullName>
    </submittedName>
</protein>
<dbReference type="Proteomes" id="UP001138997">
    <property type="component" value="Unassembled WGS sequence"/>
</dbReference>
<keyword evidence="2" id="KW-1185">Reference proteome</keyword>
<evidence type="ECO:0000313" key="2">
    <source>
        <dbReference type="Proteomes" id="UP001138997"/>
    </source>
</evidence>
<gene>
    <name evidence="1" type="ORF">LR394_08200</name>
</gene>
<reference evidence="1" key="1">
    <citation type="submission" date="2021-11" db="EMBL/GenBank/DDBJ databases">
        <title>Streptomyces corallinus and Kineosporia corallina sp. nov., two new coral-derived marine actinobacteria.</title>
        <authorList>
            <person name="Buangrab K."/>
            <person name="Sutthacheep M."/>
            <person name="Yeemin T."/>
            <person name="Harunari E."/>
            <person name="Igarashi Y."/>
            <person name="Sripreechasak P."/>
            <person name="Kanchanasin P."/>
            <person name="Tanasupawat S."/>
            <person name="Phongsopitanun W."/>
        </authorList>
    </citation>
    <scope>NUCLEOTIDE SEQUENCE</scope>
    <source>
        <strain evidence="1">JCM 31032</strain>
    </source>
</reference>